<dbReference type="Gene3D" id="1.10.357.10">
    <property type="entry name" value="Tetracycline Repressor, domain 2"/>
    <property type="match status" value="1"/>
</dbReference>
<evidence type="ECO:0000256" key="5">
    <source>
        <dbReference type="SAM" id="MobiDB-lite"/>
    </source>
</evidence>
<feature type="domain" description="HTH tetR-type" evidence="6">
    <location>
        <begin position="20"/>
        <end position="80"/>
    </location>
</feature>
<feature type="DNA-binding region" description="H-T-H motif" evidence="4">
    <location>
        <begin position="43"/>
        <end position="62"/>
    </location>
</feature>
<sequence>MSGEGQAPGAPPRRGRPRDTTRDTAILDSTVALLLEVGYDQLSVESVAARAGVGKATIYRRYPDKAAMVAAAVDRRGPGDPPNLPNEANGASREALLAMAGWLARQIGEQEIGLLGALFAGMRSDPALAAAMRRVLGRDQAAMISDGFGRVTPDERTAALLTEVATALIVHRVVVVGEPCDRGFVEHLVDDVLSPLVRLPSISSRASGHRDSPPDRGT</sequence>
<accession>A0ABX1SGB9</accession>
<dbReference type="InterPro" id="IPR011075">
    <property type="entry name" value="TetR_C"/>
</dbReference>
<evidence type="ECO:0000259" key="6">
    <source>
        <dbReference type="PROSITE" id="PS50977"/>
    </source>
</evidence>
<dbReference type="Pfam" id="PF00440">
    <property type="entry name" value="TetR_N"/>
    <property type="match status" value="1"/>
</dbReference>
<dbReference type="PANTHER" id="PTHR30055">
    <property type="entry name" value="HTH-TYPE TRANSCRIPTIONAL REGULATOR RUTR"/>
    <property type="match status" value="1"/>
</dbReference>
<dbReference type="EMBL" id="JAAXLA010000049">
    <property type="protein sequence ID" value="NMI00126.1"/>
    <property type="molecule type" value="Genomic_DNA"/>
</dbReference>
<evidence type="ECO:0000256" key="1">
    <source>
        <dbReference type="ARBA" id="ARBA00023015"/>
    </source>
</evidence>
<dbReference type="PRINTS" id="PR00455">
    <property type="entry name" value="HTHTETR"/>
</dbReference>
<dbReference type="InterPro" id="IPR036271">
    <property type="entry name" value="Tet_transcr_reg_TetR-rel_C_sf"/>
</dbReference>
<keyword evidence="8" id="KW-1185">Reference proteome</keyword>
<dbReference type="PANTHER" id="PTHR30055:SF148">
    <property type="entry name" value="TETR-FAMILY TRANSCRIPTIONAL REGULATOR"/>
    <property type="match status" value="1"/>
</dbReference>
<dbReference type="SUPFAM" id="SSF48498">
    <property type="entry name" value="Tetracyclin repressor-like, C-terminal domain"/>
    <property type="match status" value="1"/>
</dbReference>
<evidence type="ECO:0000256" key="4">
    <source>
        <dbReference type="PROSITE-ProRule" id="PRU00335"/>
    </source>
</evidence>
<organism evidence="7 8">
    <name type="scientific">Pseudonocardia acidicola</name>
    <dbReference type="NCBI Taxonomy" id="2724939"/>
    <lineage>
        <taxon>Bacteria</taxon>
        <taxon>Bacillati</taxon>
        <taxon>Actinomycetota</taxon>
        <taxon>Actinomycetes</taxon>
        <taxon>Pseudonocardiales</taxon>
        <taxon>Pseudonocardiaceae</taxon>
        <taxon>Pseudonocardia</taxon>
    </lineage>
</organism>
<feature type="region of interest" description="Disordered" evidence="5">
    <location>
        <begin position="1"/>
        <end position="23"/>
    </location>
</feature>
<dbReference type="PROSITE" id="PS50977">
    <property type="entry name" value="HTH_TETR_2"/>
    <property type="match status" value="1"/>
</dbReference>
<proteinExistence type="predicted"/>
<evidence type="ECO:0000313" key="8">
    <source>
        <dbReference type="Proteomes" id="UP000820669"/>
    </source>
</evidence>
<dbReference type="SUPFAM" id="SSF46689">
    <property type="entry name" value="Homeodomain-like"/>
    <property type="match status" value="1"/>
</dbReference>
<evidence type="ECO:0000313" key="7">
    <source>
        <dbReference type="EMBL" id="NMI00126.1"/>
    </source>
</evidence>
<evidence type="ECO:0000256" key="3">
    <source>
        <dbReference type="ARBA" id="ARBA00023163"/>
    </source>
</evidence>
<gene>
    <name evidence="7" type="ORF">HF526_22845</name>
</gene>
<dbReference type="Pfam" id="PF16859">
    <property type="entry name" value="TetR_C_11"/>
    <property type="match status" value="1"/>
</dbReference>
<keyword evidence="1" id="KW-0805">Transcription regulation</keyword>
<dbReference type="Proteomes" id="UP000820669">
    <property type="component" value="Unassembled WGS sequence"/>
</dbReference>
<name>A0ABX1SGB9_9PSEU</name>
<protein>
    <submittedName>
        <fullName evidence="7">TetR/AcrR family transcriptional regulator</fullName>
    </submittedName>
</protein>
<evidence type="ECO:0000256" key="2">
    <source>
        <dbReference type="ARBA" id="ARBA00023125"/>
    </source>
</evidence>
<reference evidence="7 8" key="1">
    <citation type="submission" date="2020-04" db="EMBL/GenBank/DDBJ databases">
        <authorList>
            <person name="Klaysubun C."/>
            <person name="Duangmal K."/>
            <person name="Lipun K."/>
        </authorList>
    </citation>
    <scope>NUCLEOTIDE SEQUENCE [LARGE SCALE GENOMIC DNA]</scope>
    <source>
        <strain evidence="7 8">K10HN5</strain>
    </source>
</reference>
<dbReference type="InterPro" id="IPR009057">
    <property type="entry name" value="Homeodomain-like_sf"/>
</dbReference>
<dbReference type="InterPro" id="IPR001647">
    <property type="entry name" value="HTH_TetR"/>
</dbReference>
<dbReference type="InterPro" id="IPR050109">
    <property type="entry name" value="HTH-type_TetR-like_transc_reg"/>
</dbReference>
<dbReference type="RefSeq" id="WP_169383606.1">
    <property type="nucleotide sequence ID" value="NZ_JAAXLA010000049.1"/>
</dbReference>
<keyword evidence="3" id="KW-0804">Transcription</keyword>
<keyword evidence="2 4" id="KW-0238">DNA-binding</keyword>
<comment type="caution">
    <text evidence="7">The sequence shown here is derived from an EMBL/GenBank/DDBJ whole genome shotgun (WGS) entry which is preliminary data.</text>
</comment>